<dbReference type="PANTHER" id="PTHR43537">
    <property type="entry name" value="TRANSCRIPTIONAL REGULATOR, GNTR FAMILY"/>
    <property type="match status" value="1"/>
</dbReference>
<dbReference type="Pfam" id="PF07729">
    <property type="entry name" value="FCD"/>
    <property type="match status" value="1"/>
</dbReference>
<dbReference type="Proteomes" id="UP000250434">
    <property type="component" value="Chromosome"/>
</dbReference>
<proteinExistence type="predicted"/>
<dbReference type="PANTHER" id="PTHR43537:SF24">
    <property type="entry name" value="GLUCONATE OPERON TRANSCRIPTIONAL REPRESSOR"/>
    <property type="match status" value="1"/>
</dbReference>
<keyword evidence="1" id="KW-0805">Transcription regulation</keyword>
<feature type="domain" description="HTH gntR-type" evidence="4">
    <location>
        <begin position="8"/>
        <end position="75"/>
    </location>
</feature>
<accession>A0A344L037</accession>
<dbReference type="AlphaFoldDB" id="A0A344L037"/>
<dbReference type="OrthoDB" id="3367236at2"/>
<dbReference type="InterPro" id="IPR000524">
    <property type="entry name" value="Tscrpt_reg_HTH_GntR"/>
</dbReference>
<evidence type="ECO:0000256" key="2">
    <source>
        <dbReference type="ARBA" id="ARBA00023125"/>
    </source>
</evidence>
<reference evidence="5 6" key="1">
    <citation type="submission" date="2016-04" db="EMBL/GenBank/DDBJ databases">
        <title>Complete genome sequence and analysis of deep-sea sediment isolate, Amycolatopsis sp. WP1.</title>
        <authorList>
            <person name="Wang H."/>
            <person name="Chen S."/>
            <person name="Wu Q."/>
        </authorList>
    </citation>
    <scope>NUCLEOTIDE SEQUENCE [LARGE SCALE GENOMIC DNA]</scope>
    <source>
        <strain evidence="5 6">WP1</strain>
    </source>
</reference>
<dbReference type="SMART" id="SM00895">
    <property type="entry name" value="FCD"/>
    <property type="match status" value="1"/>
</dbReference>
<dbReference type="InterPro" id="IPR036388">
    <property type="entry name" value="WH-like_DNA-bd_sf"/>
</dbReference>
<dbReference type="GO" id="GO:0003700">
    <property type="term" value="F:DNA-binding transcription factor activity"/>
    <property type="evidence" value="ECO:0007669"/>
    <property type="project" value="InterPro"/>
</dbReference>
<dbReference type="CDD" id="cd07377">
    <property type="entry name" value="WHTH_GntR"/>
    <property type="match status" value="1"/>
</dbReference>
<protein>
    <submittedName>
        <fullName evidence="5">GntR family transcriptional regulator</fullName>
    </submittedName>
</protein>
<dbReference type="SMART" id="SM00345">
    <property type="entry name" value="HTH_GNTR"/>
    <property type="match status" value="1"/>
</dbReference>
<evidence type="ECO:0000256" key="1">
    <source>
        <dbReference type="ARBA" id="ARBA00023015"/>
    </source>
</evidence>
<dbReference type="InterPro" id="IPR000485">
    <property type="entry name" value="AsnC-type_HTH_dom"/>
</dbReference>
<dbReference type="GO" id="GO:0043565">
    <property type="term" value="F:sequence-specific DNA binding"/>
    <property type="evidence" value="ECO:0007669"/>
    <property type="project" value="InterPro"/>
</dbReference>
<keyword evidence="3" id="KW-0804">Transcription</keyword>
<keyword evidence="6" id="KW-1185">Reference proteome</keyword>
<dbReference type="InterPro" id="IPR008920">
    <property type="entry name" value="TF_FadR/GntR_C"/>
</dbReference>
<organism evidence="5 6">
    <name type="scientific">Amycolatopsis albispora</name>
    <dbReference type="NCBI Taxonomy" id="1804986"/>
    <lineage>
        <taxon>Bacteria</taxon>
        <taxon>Bacillati</taxon>
        <taxon>Actinomycetota</taxon>
        <taxon>Actinomycetes</taxon>
        <taxon>Pseudonocardiales</taxon>
        <taxon>Pseudonocardiaceae</taxon>
        <taxon>Amycolatopsis</taxon>
    </lineage>
</organism>
<keyword evidence="2" id="KW-0238">DNA-binding</keyword>
<dbReference type="PROSITE" id="PS50949">
    <property type="entry name" value="HTH_GNTR"/>
    <property type="match status" value="1"/>
</dbReference>
<evidence type="ECO:0000313" key="6">
    <source>
        <dbReference type="Proteomes" id="UP000250434"/>
    </source>
</evidence>
<evidence type="ECO:0000259" key="4">
    <source>
        <dbReference type="PROSITE" id="PS50949"/>
    </source>
</evidence>
<dbReference type="PRINTS" id="PR00033">
    <property type="entry name" value="HTHASNC"/>
</dbReference>
<dbReference type="KEGG" id="aab:A4R43_01790"/>
<sequence length="236" mass="26170">MATASMFSSKGDAAYTELRARILRGELVPGSRLAQRDLADEFGMSLTPLREAIRRLSSEGLIDLDTQRDARVAAINATEARQLFEVRLSLDPTAAMLAAQRRTDADLAALRTAAARLVPVTRTWGEEGLTAHRDFHRALYVASHNDVLIRMLDDIWDKSDRYRRLGLDLPPGDEPRTRDHREHHELVELIANQDAAGAGDLMRTHIERSLTATAITVLEQREANRATGLIGRSDGA</sequence>
<dbReference type="SUPFAM" id="SSF48008">
    <property type="entry name" value="GntR ligand-binding domain-like"/>
    <property type="match status" value="1"/>
</dbReference>
<dbReference type="RefSeq" id="WP_113690667.1">
    <property type="nucleotide sequence ID" value="NZ_CP015163.1"/>
</dbReference>
<evidence type="ECO:0000256" key="3">
    <source>
        <dbReference type="ARBA" id="ARBA00023163"/>
    </source>
</evidence>
<name>A0A344L037_9PSEU</name>
<dbReference type="Pfam" id="PF00392">
    <property type="entry name" value="GntR"/>
    <property type="match status" value="1"/>
</dbReference>
<evidence type="ECO:0000313" key="5">
    <source>
        <dbReference type="EMBL" id="AXB41411.1"/>
    </source>
</evidence>
<dbReference type="EMBL" id="CP015163">
    <property type="protein sequence ID" value="AXB41411.1"/>
    <property type="molecule type" value="Genomic_DNA"/>
</dbReference>
<gene>
    <name evidence="5" type="ORF">A4R43_01790</name>
</gene>
<dbReference type="InterPro" id="IPR036390">
    <property type="entry name" value="WH_DNA-bd_sf"/>
</dbReference>
<dbReference type="SUPFAM" id="SSF46785">
    <property type="entry name" value="Winged helix' DNA-binding domain"/>
    <property type="match status" value="1"/>
</dbReference>
<dbReference type="Gene3D" id="1.10.10.10">
    <property type="entry name" value="Winged helix-like DNA-binding domain superfamily/Winged helix DNA-binding domain"/>
    <property type="match status" value="1"/>
</dbReference>
<dbReference type="InterPro" id="IPR011711">
    <property type="entry name" value="GntR_C"/>
</dbReference>
<dbReference type="Gene3D" id="1.20.120.530">
    <property type="entry name" value="GntR ligand-binding domain-like"/>
    <property type="match status" value="1"/>
</dbReference>